<evidence type="ECO:0000313" key="11">
    <source>
        <dbReference type="Proteomes" id="UP001549047"/>
    </source>
</evidence>
<keyword evidence="5 8" id="KW-0812">Transmembrane</keyword>
<feature type="transmembrane region" description="Helical" evidence="8">
    <location>
        <begin position="187"/>
        <end position="205"/>
    </location>
</feature>
<dbReference type="NCBIfam" id="TIGR00688">
    <property type="entry name" value="rarD"/>
    <property type="match status" value="1"/>
</dbReference>
<dbReference type="EMBL" id="JBEPMB010000001">
    <property type="protein sequence ID" value="MET3613150.1"/>
    <property type="molecule type" value="Genomic_DNA"/>
</dbReference>
<protein>
    <submittedName>
        <fullName evidence="10">Chloramphenicol-sensitive protein RarD</fullName>
    </submittedName>
</protein>
<accession>A0ABV2IXE0</accession>
<evidence type="ECO:0000256" key="6">
    <source>
        <dbReference type="ARBA" id="ARBA00022989"/>
    </source>
</evidence>
<dbReference type="SUPFAM" id="SSF103481">
    <property type="entry name" value="Multidrug resistance efflux transporter EmrE"/>
    <property type="match status" value="2"/>
</dbReference>
<keyword evidence="7 8" id="KW-0472">Membrane</keyword>
<proteinExistence type="inferred from homology"/>
<keyword evidence="11" id="KW-1185">Reference proteome</keyword>
<evidence type="ECO:0000256" key="4">
    <source>
        <dbReference type="ARBA" id="ARBA00022475"/>
    </source>
</evidence>
<dbReference type="InterPro" id="IPR004626">
    <property type="entry name" value="RarD"/>
</dbReference>
<feature type="domain" description="EamA" evidence="9">
    <location>
        <begin position="17"/>
        <end position="152"/>
    </location>
</feature>
<evidence type="ECO:0000256" key="2">
    <source>
        <dbReference type="ARBA" id="ARBA00007362"/>
    </source>
</evidence>
<keyword evidence="3" id="KW-0813">Transport</keyword>
<evidence type="ECO:0000256" key="7">
    <source>
        <dbReference type="ARBA" id="ARBA00023136"/>
    </source>
</evidence>
<feature type="transmembrane region" description="Helical" evidence="8">
    <location>
        <begin position="136"/>
        <end position="153"/>
    </location>
</feature>
<dbReference type="InterPro" id="IPR037185">
    <property type="entry name" value="EmrE-like"/>
</dbReference>
<feature type="transmembrane region" description="Helical" evidence="8">
    <location>
        <begin position="275"/>
        <end position="296"/>
    </location>
</feature>
<feature type="transmembrane region" description="Helical" evidence="8">
    <location>
        <begin position="250"/>
        <end position="269"/>
    </location>
</feature>
<feature type="domain" description="EamA" evidence="9">
    <location>
        <begin position="163"/>
        <end position="292"/>
    </location>
</feature>
<dbReference type="InterPro" id="IPR000620">
    <property type="entry name" value="EamA_dom"/>
</dbReference>
<keyword evidence="6 8" id="KW-1133">Transmembrane helix</keyword>
<dbReference type="Proteomes" id="UP001549047">
    <property type="component" value="Unassembled WGS sequence"/>
</dbReference>
<comment type="subcellular location">
    <subcellularLocation>
        <location evidence="1">Cell membrane</location>
        <topology evidence="1">Multi-pass membrane protein</topology>
    </subcellularLocation>
</comment>
<feature type="transmembrane region" description="Helical" evidence="8">
    <location>
        <begin position="51"/>
        <end position="69"/>
    </location>
</feature>
<dbReference type="RefSeq" id="WP_354555640.1">
    <property type="nucleotide sequence ID" value="NZ_JBEPMB010000001.1"/>
</dbReference>
<keyword evidence="4" id="KW-1003">Cell membrane</keyword>
<comment type="similarity">
    <text evidence="2">Belongs to the EamA transporter family.</text>
</comment>
<gene>
    <name evidence="10" type="ORF">ABID16_001455</name>
</gene>
<dbReference type="Pfam" id="PF00892">
    <property type="entry name" value="EamA"/>
    <property type="match status" value="2"/>
</dbReference>
<evidence type="ECO:0000256" key="1">
    <source>
        <dbReference type="ARBA" id="ARBA00004651"/>
    </source>
</evidence>
<evidence type="ECO:0000256" key="8">
    <source>
        <dbReference type="SAM" id="Phobius"/>
    </source>
</evidence>
<comment type="caution">
    <text evidence="10">The sequence shown here is derived from an EMBL/GenBank/DDBJ whole genome shotgun (WGS) entry which is preliminary data.</text>
</comment>
<feature type="transmembrane region" description="Helical" evidence="8">
    <location>
        <begin position="81"/>
        <end position="100"/>
    </location>
</feature>
<sequence length="309" mass="33100">MSSSPASGVQSGDSPRGFAFALAAYFLWGFLPLFMKAIAHIPAPEIIAHRIIWSIPVAGAVLIATGRTSDLKVALKSPRTLAMAALTASIITINWGIYVWSIAAGRALESALGYYINPLFSVFLGAVLLREKLSTSQWVAIGLAVCAVAILTVEAGGLPWVSLGLAISWGFYAFFRKTLPVGPNQGFLLEVMLLSVPAIAYIGYVETSGSGHFGDTGYVDVLWLLACGLITAVPLILYANGAKLLRLSTIGIMQYIAPTMIFIIAVFVFKEPFGLSQLVAFAFIWAALLVFTWPMLRALLVGRKPAKQA</sequence>
<evidence type="ECO:0000256" key="5">
    <source>
        <dbReference type="ARBA" id="ARBA00022692"/>
    </source>
</evidence>
<dbReference type="PANTHER" id="PTHR22911:SF137">
    <property type="entry name" value="SOLUTE CARRIER FAMILY 35 MEMBER G2-RELATED"/>
    <property type="match status" value="1"/>
</dbReference>
<reference evidence="10 11" key="1">
    <citation type="submission" date="2024-06" db="EMBL/GenBank/DDBJ databases">
        <title>Genomic Encyclopedia of Type Strains, Phase IV (KMG-IV): sequencing the most valuable type-strain genomes for metagenomic binning, comparative biology and taxonomic classification.</title>
        <authorList>
            <person name="Goeker M."/>
        </authorList>
    </citation>
    <scope>NUCLEOTIDE SEQUENCE [LARGE SCALE GENOMIC DNA]</scope>
    <source>
        <strain evidence="10 11">DSM 29780</strain>
    </source>
</reference>
<dbReference type="PANTHER" id="PTHR22911">
    <property type="entry name" value="ACYL-MALONYL CONDENSING ENZYME-RELATED"/>
    <property type="match status" value="1"/>
</dbReference>
<evidence type="ECO:0000256" key="3">
    <source>
        <dbReference type="ARBA" id="ARBA00022448"/>
    </source>
</evidence>
<evidence type="ECO:0000259" key="9">
    <source>
        <dbReference type="Pfam" id="PF00892"/>
    </source>
</evidence>
<evidence type="ECO:0000313" key="10">
    <source>
        <dbReference type="EMBL" id="MET3613150.1"/>
    </source>
</evidence>
<feature type="transmembrane region" description="Helical" evidence="8">
    <location>
        <begin position="112"/>
        <end position="129"/>
    </location>
</feature>
<organism evidence="10 11">
    <name type="scientific">Rhizobium aquaticum</name>
    <dbReference type="NCBI Taxonomy" id="1549636"/>
    <lineage>
        <taxon>Bacteria</taxon>
        <taxon>Pseudomonadati</taxon>
        <taxon>Pseudomonadota</taxon>
        <taxon>Alphaproteobacteria</taxon>
        <taxon>Hyphomicrobiales</taxon>
        <taxon>Rhizobiaceae</taxon>
        <taxon>Rhizobium/Agrobacterium group</taxon>
        <taxon>Rhizobium</taxon>
    </lineage>
</organism>
<feature type="transmembrane region" description="Helical" evidence="8">
    <location>
        <begin position="20"/>
        <end position="39"/>
    </location>
</feature>
<name>A0ABV2IXE0_9HYPH</name>
<feature type="transmembrane region" description="Helical" evidence="8">
    <location>
        <begin position="217"/>
        <end position="238"/>
    </location>
</feature>